<proteinExistence type="inferred from homology"/>
<dbReference type="SUPFAM" id="SSF52540">
    <property type="entry name" value="P-loop containing nucleoside triphosphate hydrolases"/>
    <property type="match status" value="1"/>
</dbReference>
<evidence type="ECO:0000259" key="8">
    <source>
        <dbReference type="Pfam" id="PF02096"/>
    </source>
</evidence>
<dbReference type="InterPro" id="IPR028055">
    <property type="entry name" value="YidC/Oxa/ALB_C"/>
</dbReference>
<keyword evidence="7" id="KW-1133">Transmembrane helix</keyword>
<keyword evidence="7" id="KW-0472">Membrane</keyword>
<evidence type="ECO:0000313" key="11">
    <source>
        <dbReference type="Proteomes" id="UP001157418"/>
    </source>
</evidence>
<organism evidence="10 11">
    <name type="scientific">Lactuca virosa</name>
    <dbReference type="NCBI Taxonomy" id="75947"/>
    <lineage>
        <taxon>Eukaryota</taxon>
        <taxon>Viridiplantae</taxon>
        <taxon>Streptophyta</taxon>
        <taxon>Embryophyta</taxon>
        <taxon>Tracheophyta</taxon>
        <taxon>Spermatophyta</taxon>
        <taxon>Magnoliopsida</taxon>
        <taxon>eudicotyledons</taxon>
        <taxon>Gunneridae</taxon>
        <taxon>Pentapetalae</taxon>
        <taxon>asterids</taxon>
        <taxon>campanulids</taxon>
        <taxon>Asterales</taxon>
        <taxon>Asteraceae</taxon>
        <taxon>Cichorioideae</taxon>
        <taxon>Cichorieae</taxon>
        <taxon>Lactucinae</taxon>
        <taxon>Lactuca</taxon>
    </lineage>
</organism>
<feature type="domain" description="Membrane insertase YidC/Oxa/ALB C-terminal" evidence="8">
    <location>
        <begin position="372"/>
        <end position="481"/>
    </location>
</feature>
<evidence type="ECO:0000256" key="4">
    <source>
        <dbReference type="ARBA" id="ARBA00022468"/>
    </source>
</evidence>
<evidence type="ECO:0000259" key="9">
    <source>
        <dbReference type="Pfam" id="PF13890"/>
    </source>
</evidence>
<reference evidence="10 11" key="1">
    <citation type="submission" date="2022-01" db="EMBL/GenBank/DDBJ databases">
        <authorList>
            <person name="Xiong W."/>
            <person name="Schranz E."/>
        </authorList>
    </citation>
    <scope>NUCLEOTIDE SEQUENCE [LARGE SCALE GENOMIC DNA]</scope>
</reference>
<comment type="similarity">
    <text evidence="6">Belongs to the OXA1/ALB3/YidC family.</text>
</comment>
<keyword evidence="11" id="KW-1185">Reference proteome</keyword>
<dbReference type="Pfam" id="PF02096">
    <property type="entry name" value="60KD_IMP"/>
    <property type="match status" value="1"/>
</dbReference>
<name>A0AAU9PDH8_9ASTR</name>
<feature type="domain" description="Rab3GAP catalytic subunit conserved" evidence="9">
    <location>
        <begin position="105"/>
        <end position="180"/>
    </location>
</feature>
<dbReference type="PANTHER" id="PTHR21422:SF9">
    <property type="entry name" value="RAB3 GTPASE-ACTIVATING PROTEIN CATALYTIC SUBUNIT"/>
    <property type="match status" value="1"/>
</dbReference>
<dbReference type="GO" id="GO:0005096">
    <property type="term" value="F:GTPase activator activity"/>
    <property type="evidence" value="ECO:0007669"/>
    <property type="project" value="UniProtKB-KW"/>
</dbReference>
<evidence type="ECO:0000256" key="5">
    <source>
        <dbReference type="ARBA" id="ARBA00022490"/>
    </source>
</evidence>
<dbReference type="InterPro" id="IPR045700">
    <property type="entry name" value="Rab3GAP1"/>
</dbReference>
<dbReference type="InterPro" id="IPR027417">
    <property type="entry name" value="P-loop_NTPase"/>
</dbReference>
<dbReference type="GO" id="GO:0005737">
    <property type="term" value="C:cytoplasm"/>
    <property type="evidence" value="ECO:0007669"/>
    <property type="project" value="UniProtKB-SubCell"/>
</dbReference>
<keyword evidence="4" id="KW-0343">GTPase activation</keyword>
<evidence type="ECO:0000313" key="10">
    <source>
        <dbReference type="EMBL" id="CAH1448325.1"/>
    </source>
</evidence>
<dbReference type="GO" id="GO:0016020">
    <property type="term" value="C:membrane"/>
    <property type="evidence" value="ECO:0007669"/>
    <property type="project" value="UniProtKB-SubCell"/>
</dbReference>
<evidence type="ECO:0000256" key="1">
    <source>
        <dbReference type="ARBA" id="ARBA00004496"/>
    </source>
</evidence>
<feature type="transmembrane region" description="Helical" evidence="7">
    <location>
        <begin position="464"/>
        <end position="489"/>
    </location>
</feature>
<evidence type="ECO:0000256" key="3">
    <source>
        <dbReference type="ARBA" id="ARBA00015817"/>
    </source>
</evidence>
<keyword evidence="6 7" id="KW-0812">Transmembrane</keyword>
<evidence type="ECO:0000256" key="2">
    <source>
        <dbReference type="ARBA" id="ARBA00008856"/>
    </source>
</evidence>
<evidence type="ECO:0000256" key="6">
    <source>
        <dbReference type="RuleBase" id="RU003945"/>
    </source>
</evidence>
<keyword evidence="5" id="KW-0963">Cytoplasm</keyword>
<evidence type="ECO:0000256" key="7">
    <source>
        <dbReference type="SAM" id="Phobius"/>
    </source>
</evidence>
<dbReference type="AlphaFoldDB" id="A0AAU9PDH8"/>
<dbReference type="InterPro" id="IPR036961">
    <property type="entry name" value="Kinesin_motor_dom_sf"/>
</dbReference>
<sequence length="508" mass="57603">MLSLNEFCIALFLMERHREGHSLPKAPPSGILFERTSVTIVVILLVLRWVDIFFVCKLRDHDLYFVLIVYFSEVQANEYFSYPSGAKEEGLVKESDSTPTCMTSVKRRGSAGVVETLMLLKSHDNMHAPFTQDPPIMTEDMHEERLHAVEVLGDSFILHYLETVRQNQLEQMVCTAFRAAADTLNQTRVGGLKNMTIKIDQLYFTIASALKPLQANKLPGDMEIFQDVKRLCVVFEHVEKLLTLGSGSGNQWSHQQGKIGDHNSLGIIPLAIKDVFSIIQDTPGREFLFPLSYIEIYNEDHTPSVDQPLTESKGITVEKDVLEQSNSQYELQGEYVFPGSLAGKETGKGNLLRRAMAGYLGSVISSMGRWRMRLEILRPELEQIKQEMQDRGMSPSAVAKGQEKMKKVFKEHGVSTFTPLKGLFIQGPVFVSFFLAIQNMVEKVPSFQNGSISWFIDLTTVDTFYILPCLTAFSFWITIQVIHIVVYLFQIPHYLDGEKGHKNYRSRV</sequence>
<dbReference type="PANTHER" id="PTHR21422">
    <property type="entry name" value="RAB3 GTPASE-ACTIVATING PROTEIN CATALYTIC SUBUNIT"/>
    <property type="match status" value="1"/>
</dbReference>
<gene>
    <name evidence="10" type="ORF">LVIROSA_LOCUS33879</name>
</gene>
<dbReference type="EMBL" id="CAKMRJ010005634">
    <property type="protein sequence ID" value="CAH1448325.1"/>
    <property type="molecule type" value="Genomic_DNA"/>
</dbReference>
<protein>
    <recommendedName>
        <fullName evidence="3">Rab3 GTPase-activating protein catalytic subunit</fullName>
    </recommendedName>
</protein>
<comment type="similarity">
    <text evidence="2">Belongs to the Rab3-GAP catalytic subunit family.</text>
</comment>
<comment type="subcellular location">
    <subcellularLocation>
        <location evidence="1">Cytoplasm</location>
    </subcellularLocation>
    <subcellularLocation>
        <location evidence="6">Membrane</location>
        <topology evidence="6">Multi-pass membrane protein</topology>
    </subcellularLocation>
</comment>
<dbReference type="InterPro" id="IPR026147">
    <property type="entry name" value="Rab3GAP1_conserved"/>
</dbReference>
<dbReference type="Proteomes" id="UP001157418">
    <property type="component" value="Unassembled WGS sequence"/>
</dbReference>
<comment type="caution">
    <text evidence="10">The sequence shown here is derived from an EMBL/GenBank/DDBJ whole genome shotgun (WGS) entry which is preliminary data.</text>
</comment>
<accession>A0AAU9PDH8</accession>
<dbReference type="Pfam" id="PF13890">
    <property type="entry name" value="Rab3-GTPase_cat"/>
    <property type="match status" value="1"/>
</dbReference>
<dbReference type="Gene3D" id="3.40.850.10">
    <property type="entry name" value="Kinesin motor domain"/>
    <property type="match status" value="1"/>
</dbReference>